<keyword evidence="2" id="KW-1185">Reference proteome</keyword>
<protein>
    <submittedName>
        <fullName evidence="1">3284_t:CDS:1</fullName>
    </submittedName>
</protein>
<dbReference type="Proteomes" id="UP000789366">
    <property type="component" value="Unassembled WGS sequence"/>
</dbReference>
<accession>A0ACA9PT52</accession>
<evidence type="ECO:0000313" key="2">
    <source>
        <dbReference type="Proteomes" id="UP000789366"/>
    </source>
</evidence>
<name>A0ACA9PT52_9GLOM</name>
<evidence type="ECO:0000313" key="1">
    <source>
        <dbReference type="EMBL" id="CAG8719879.1"/>
    </source>
</evidence>
<feature type="non-terminal residue" evidence="1">
    <location>
        <position position="1"/>
    </location>
</feature>
<dbReference type="EMBL" id="CAJVPW010028993">
    <property type="protein sequence ID" value="CAG8719879.1"/>
    <property type="molecule type" value="Genomic_DNA"/>
</dbReference>
<gene>
    <name evidence="1" type="ORF">SPELUC_LOCUS12359</name>
</gene>
<comment type="caution">
    <text evidence="1">The sequence shown here is derived from an EMBL/GenBank/DDBJ whole genome shotgun (WGS) entry which is preliminary data.</text>
</comment>
<organism evidence="1 2">
    <name type="scientific">Cetraspora pellucida</name>
    <dbReference type="NCBI Taxonomy" id="1433469"/>
    <lineage>
        <taxon>Eukaryota</taxon>
        <taxon>Fungi</taxon>
        <taxon>Fungi incertae sedis</taxon>
        <taxon>Mucoromycota</taxon>
        <taxon>Glomeromycotina</taxon>
        <taxon>Glomeromycetes</taxon>
        <taxon>Diversisporales</taxon>
        <taxon>Gigasporaceae</taxon>
        <taxon>Cetraspora</taxon>
    </lineage>
</organism>
<sequence length="445" mass="49822">NADIKSENIKLKQGKEESDKEKTSLIVKLERDVSLIKGQSLQDKGTACCQTVANVSQALITVSPEISSNHIPKQMILRNEDAPASDVSDNASKSDLHQPICIESKSSEELLSTPENATNISHKQSIKSQISTTHSNNVSISEAEKMASNHNEDPNIADARLSPGIHDISSKIPYNQKVEQGLIRELFKFIRGTDFISLQNLKKTPLNSIFIKQISDIPVDIDLTPGSAPHLAHLFGKAEKTGRKEKLRWYYYSEEYEKKVSNLSSEKNISDQMARTQIYDEMMQYLPGIKRVFAVDAISSLTGTQIQNIINLYTKEFDAKVLSFESQKLIGVKNSSPTCDQQKTKAFEETLPETEVSTITTSSIPLSHTSILEGTVKDDVKSLPEVRILPIDKNSFNESRLPISILPNDPEEKRNLVIHTTLEQFNNLSLKRSNKYSDYYDYSGT</sequence>
<proteinExistence type="predicted"/>
<reference evidence="1" key="1">
    <citation type="submission" date="2021-06" db="EMBL/GenBank/DDBJ databases">
        <authorList>
            <person name="Kallberg Y."/>
            <person name="Tangrot J."/>
            <person name="Rosling A."/>
        </authorList>
    </citation>
    <scope>NUCLEOTIDE SEQUENCE</scope>
    <source>
        <strain evidence="1">28 12/20/2015</strain>
    </source>
</reference>